<proteinExistence type="predicted"/>
<sequence length="367" mass="42184">ELFQKAVCKQLMYSDGLVIEGVPEYSKNPIIMGQHFIFREGSSNLLHLCLGKVHYPIDVNHFTELASATYRSNLTDLPVGLRFEIGELDIVWNRESIEYTSETIDAIKKKIVDLKAELQALWDKEYNDLDTIEKLAWAADQVAIGSLIIDGIPIPHTKDWIYRDVFYAPHPELGRFKNANFLKSAVSVDRVVKLGKTKQVSKFQSMDVLEDKAYLWDVSQSSDPFTNEYLYREKHLEEFYLISLKSLEKATKLMVSTCIKLDSASSTSYGTRIGRFGDGTPEQQKSWLEFMTEVMKYLESTIPKYKRSIVPDKWVEAKKKAKKEAARRHKATRAAGQTIEVKEKKPLTSSSMPYKYLRTWNSYGKYA</sequence>
<dbReference type="AlphaFoldDB" id="A0A0F8X3Q2"/>
<feature type="non-terminal residue" evidence="1">
    <location>
        <position position="1"/>
    </location>
</feature>
<comment type="caution">
    <text evidence="1">The sequence shown here is derived from an EMBL/GenBank/DDBJ whole genome shotgun (WGS) entry which is preliminary data.</text>
</comment>
<name>A0A0F8X3Q2_9ZZZZ</name>
<accession>A0A0F8X3Q2</accession>
<protein>
    <submittedName>
        <fullName evidence="1">Uncharacterized protein</fullName>
    </submittedName>
</protein>
<evidence type="ECO:0000313" key="1">
    <source>
        <dbReference type="EMBL" id="KKK63558.1"/>
    </source>
</evidence>
<dbReference type="EMBL" id="LAZR01061449">
    <property type="protein sequence ID" value="KKK63558.1"/>
    <property type="molecule type" value="Genomic_DNA"/>
</dbReference>
<reference evidence="1" key="1">
    <citation type="journal article" date="2015" name="Nature">
        <title>Complex archaea that bridge the gap between prokaryotes and eukaryotes.</title>
        <authorList>
            <person name="Spang A."/>
            <person name="Saw J.H."/>
            <person name="Jorgensen S.L."/>
            <person name="Zaremba-Niedzwiedzka K."/>
            <person name="Martijn J."/>
            <person name="Lind A.E."/>
            <person name="van Eijk R."/>
            <person name="Schleper C."/>
            <person name="Guy L."/>
            <person name="Ettema T.J."/>
        </authorList>
    </citation>
    <scope>NUCLEOTIDE SEQUENCE</scope>
</reference>
<organism evidence="1">
    <name type="scientific">marine sediment metagenome</name>
    <dbReference type="NCBI Taxonomy" id="412755"/>
    <lineage>
        <taxon>unclassified sequences</taxon>
        <taxon>metagenomes</taxon>
        <taxon>ecological metagenomes</taxon>
    </lineage>
</organism>
<gene>
    <name evidence="1" type="ORF">LCGC14_2993070</name>
</gene>
<feature type="non-terminal residue" evidence="1">
    <location>
        <position position="367"/>
    </location>
</feature>